<reference evidence="2" key="1">
    <citation type="submission" date="2013-10" db="EMBL/GenBank/DDBJ databases">
        <title>Genome sequencing of Onchocerca volvulus.</title>
        <authorList>
            <person name="Cotton J."/>
            <person name="Tsai J."/>
            <person name="Stanley E."/>
            <person name="Tracey A."/>
            <person name="Holroyd N."/>
            <person name="Lustigman S."/>
            <person name="Berriman M."/>
        </authorList>
    </citation>
    <scope>NUCLEOTIDE SEQUENCE</scope>
</reference>
<protein>
    <submittedName>
        <fullName evidence="1">Uncharacterized protein</fullName>
    </submittedName>
</protein>
<dbReference type="EnsemblMetazoa" id="OVOC1001.1">
    <property type="protein sequence ID" value="OVOC1001.1"/>
    <property type="gene ID" value="WBGene00237810"/>
</dbReference>
<keyword evidence="2" id="KW-1185">Reference proteome</keyword>
<dbReference type="AlphaFoldDB" id="A0A8R1XK76"/>
<name>A0A8R1XK76_ONCVO</name>
<dbReference type="EMBL" id="CMVM020000023">
    <property type="status" value="NOT_ANNOTATED_CDS"/>
    <property type="molecule type" value="Genomic_DNA"/>
</dbReference>
<accession>A0A8R1XK76</accession>
<evidence type="ECO:0000313" key="1">
    <source>
        <dbReference type="EnsemblMetazoa" id="OVOC1001.1"/>
    </source>
</evidence>
<sequence length="67" mass="7567">MSERNKKKKKEQIASIGWSLSNNKEVKLAAVISFEGLIFPIMLAKKECLQIDDPSDSCMTPEIQLLE</sequence>
<organism evidence="1 2">
    <name type="scientific">Onchocerca volvulus</name>
    <dbReference type="NCBI Taxonomy" id="6282"/>
    <lineage>
        <taxon>Eukaryota</taxon>
        <taxon>Metazoa</taxon>
        <taxon>Ecdysozoa</taxon>
        <taxon>Nematoda</taxon>
        <taxon>Chromadorea</taxon>
        <taxon>Rhabditida</taxon>
        <taxon>Spirurina</taxon>
        <taxon>Spiruromorpha</taxon>
        <taxon>Filarioidea</taxon>
        <taxon>Onchocercidae</taxon>
        <taxon>Onchocerca</taxon>
    </lineage>
</organism>
<reference evidence="1" key="2">
    <citation type="submission" date="2022-06" db="UniProtKB">
        <authorList>
            <consortium name="EnsemblMetazoa"/>
        </authorList>
    </citation>
    <scope>IDENTIFICATION</scope>
</reference>
<dbReference type="Proteomes" id="UP000024404">
    <property type="component" value="Unassembled WGS sequence"/>
</dbReference>
<evidence type="ECO:0000313" key="2">
    <source>
        <dbReference type="Proteomes" id="UP000024404"/>
    </source>
</evidence>
<proteinExistence type="predicted"/>